<dbReference type="PROSITE" id="PS00188">
    <property type="entry name" value="BIOTIN"/>
    <property type="match status" value="1"/>
</dbReference>
<dbReference type="InterPro" id="IPR011053">
    <property type="entry name" value="Single_hybrid_motif"/>
</dbReference>
<name>A0A1F5RHB1_9BACT</name>
<dbReference type="SUPFAM" id="SSF51230">
    <property type="entry name" value="Single hybrid motif"/>
    <property type="match status" value="1"/>
</dbReference>
<organism evidence="3 4">
    <name type="scientific">Candidatus Edwardsbacteria bacterium GWF2_54_11</name>
    <dbReference type="NCBI Taxonomy" id="1817851"/>
    <lineage>
        <taxon>Bacteria</taxon>
        <taxon>Candidatus Edwardsiibacteriota</taxon>
    </lineage>
</organism>
<proteinExistence type="predicted"/>
<evidence type="ECO:0000313" key="3">
    <source>
        <dbReference type="EMBL" id="OGF13806.1"/>
    </source>
</evidence>
<accession>A0A1F5RHB1</accession>
<keyword evidence="1" id="KW-0092">Biotin</keyword>
<dbReference type="Gene3D" id="2.40.50.100">
    <property type="match status" value="1"/>
</dbReference>
<dbReference type="EMBL" id="MFFM01000012">
    <property type="protein sequence ID" value="OGF13806.1"/>
    <property type="molecule type" value="Genomic_DNA"/>
</dbReference>
<reference evidence="3 4" key="1">
    <citation type="journal article" date="2016" name="Nat. Commun.">
        <title>Thousands of microbial genomes shed light on interconnected biogeochemical processes in an aquifer system.</title>
        <authorList>
            <person name="Anantharaman K."/>
            <person name="Brown C.T."/>
            <person name="Hug L.A."/>
            <person name="Sharon I."/>
            <person name="Castelle C.J."/>
            <person name="Probst A.J."/>
            <person name="Thomas B.C."/>
            <person name="Singh A."/>
            <person name="Wilkins M.J."/>
            <person name="Karaoz U."/>
            <person name="Brodie E.L."/>
            <person name="Williams K.H."/>
            <person name="Hubbard S.S."/>
            <person name="Banfield J.F."/>
        </authorList>
    </citation>
    <scope>NUCLEOTIDE SEQUENCE [LARGE SCALE GENOMIC DNA]</scope>
</reference>
<dbReference type="PROSITE" id="PS50968">
    <property type="entry name" value="BIOTINYL_LIPOYL"/>
    <property type="match status" value="1"/>
</dbReference>
<evidence type="ECO:0000313" key="4">
    <source>
        <dbReference type="Proteomes" id="UP000177230"/>
    </source>
</evidence>
<dbReference type="InterPro" id="IPR001882">
    <property type="entry name" value="Biotin_BS"/>
</dbReference>
<dbReference type="PANTHER" id="PTHR45266">
    <property type="entry name" value="OXALOACETATE DECARBOXYLASE ALPHA CHAIN"/>
    <property type="match status" value="1"/>
</dbReference>
<dbReference type="PANTHER" id="PTHR45266:SF3">
    <property type="entry name" value="OXALOACETATE DECARBOXYLASE ALPHA CHAIN"/>
    <property type="match status" value="1"/>
</dbReference>
<dbReference type="InterPro" id="IPR050709">
    <property type="entry name" value="Biotin_Carboxyl_Carrier/Decarb"/>
</dbReference>
<sequence length="131" mass="13609">MSRKYIVKVNNKAYEVEVEEVGKRSAPPALPVQAAPRTVMVAPPPAPGAPAKAAPAAVAAGQKAVQAPMTGTVIKILCQVGQEVKDGDVLLKLEAMKMETSISSHLAGKVSEIRVAERQSVSSGEVLVVLA</sequence>
<dbReference type="AlphaFoldDB" id="A0A1F5RHB1"/>
<dbReference type="FunFam" id="2.40.50.100:FF:000003">
    <property type="entry name" value="Acetyl-CoA carboxylase biotin carboxyl carrier protein"/>
    <property type="match status" value="1"/>
</dbReference>
<dbReference type="Proteomes" id="UP000177230">
    <property type="component" value="Unassembled WGS sequence"/>
</dbReference>
<feature type="domain" description="Lipoyl-binding" evidence="2">
    <location>
        <begin position="55"/>
        <end position="131"/>
    </location>
</feature>
<dbReference type="InterPro" id="IPR000089">
    <property type="entry name" value="Biotin_lipoyl"/>
</dbReference>
<dbReference type="Pfam" id="PF00364">
    <property type="entry name" value="Biotin_lipoyl"/>
    <property type="match status" value="1"/>
</dbReference>
<dbReference type="CDD" id="cd06850">
    <property type="entry name" value="biotinyl_domain"/>
    <property type="match status" value="1"/>
</dbReference>
<protein>
    <recommendedName>
        <fullName evidence="2">Lipoyl-binding domain-containing protein</fullName>
    </recommendedName>
</protein>
<evidence type="ECO:0000256" key="1">
    <source>
        <dbReference type="ARBA" id="ARBA00023267"/>
    </source>
</evidence>
<gene>
    <name evidence="3" type="ORF">A2024_06605</name>
</gene>
<comment type="caution">
    <text evidence="3">The sequence shown here is derived from an EMBL/GenBank/DDBJ whole genome shotgun (WGS) entry which is preliminary data.</text>
</comment>
<evidence type="ECO:0000259" key="2">
    <source>
        <dbReference type="PROSITE" id="PS50968"/>
    </source>
</evidence>